<dbReference type="GeneID" id="66074454"/>
<sequence>MTTKAALRPLLVVAGVGGGSGTGAASAKLFSKSGYDVALIARNAGSLQKLSDEINSNPKLTGKATAFEARSYSHQDMKNVFNEIWSHYDPKQTVFRAAIYNIGYPIFKPFLETTPEEFRASLEGNVEAAYAFSREVIPKLLENQENEEFEIDGKTIVGGKGSLIFTGATAALRGGKQTSAFSTAKGGSRNLNQSLAKEFWPQGVHVAHAIIDGRIQGEHSKSGLDPESIAQAYLNLARQERTVWTWELDLRPAEENW</sequence>
<comment type="caution">
    <text evidence="1">The sequence shown here is derived from an EMBL/GenBank/DDBJ whole genome shotgun (WGS) entry which is preliminary data.</text>
</comment>
<dbReference type="EMBL" id="CM032183">
    <property type="protein sequence ID" value="KAG7094550.1"/>
    <property type="molecule type" value="Genomic_DNA"/>
</dbReference>
<evidence type="ECO:0000313" key="2">
    <source>
        <dbReference type="Proteomes" id="UP001049176"/>
    </source>
</evidence>
<keyword evidence="2" id="KW-1185">Reference proteome</keyword>
<dbReference type="PANTHER" id="PTHR43431:SF7">
    <property type="entry name" value="OXIDOREDUCTASE, SHORT CHAIN DEHYDROGENASE_REDUCTASE FAMILY (AFU_ORTHOLOGUE AFUA_5G14000)"/>
    <property type="match status" value="1"/>
</dbReference>
<evidence type="ECO:0008006" key="3">
    <source>
        <dbReference type="Google" id="ProtNLM"/>
    </source>
</evidence>
<gene>
    <name evidence="1" type="ORF">E1B28_005378</name>
</gene>
<dbReference type="AlphaFoldDB" id="A0A9P7UUQ7"/>
<organism evidence="1 2">
    <name type="scientific">Marasmius oreades</name>
    <name type="common">fairy-ring Marasmius</name>
    <dbReference type="NCBI Taxonomy" id="181124"/>
    <lineage>
        <taxon>Eukaryota</taxon>
        <taxon>Fungi</taxon>
        <taxon>Dikarya</taxon>
        <taxon>Basidiomycota</taxon>
        <taxon>Agaricomycotina</taxon>
        <taxon>Agaricomycetes</taxon>
        <taxon>Agaricomycetidae</taxon>
        <taxon>Agaricales</taxon>
        <taxon>Marasmiineae</taxon>
        <taxon>Marasmiaceae</taxon>
        <taxon>Marasmius</taxon>
    </lineage>
</organism>
<dbReference type="Proteomes" id="UP001049176">
    <property type="component" value="Chromosome 3"/>
</dbReference>
<dbReference type="KEGG" id="more:E1B28_005378"/>
<dbReference type="InterPro" id="IPR002347">
    <property type="entry name" value="SDR_fam"/>
</dbReference>
<evidence type="ECO:0000313" key="1">
    <source>
        <dbReference type="EMBL" id="KAG7094550.1"/>
    </source>
</evidence>
<dbReference type="PANTHER" id="PTHR43431">
    <property type="entry name" value="OXIDOREDUCTASE, SHORT CHAIN DEHYDROGENASE/REDUCTASE FAMILY (AFU_ORTHOLOGUE AFUA_5G14000)"/>
    <property type="match status" value="1"/>
</dbReference>
<dbReference type="OrthoDB" id="5399006at2759"/>
<dbReference type="SUPFAM" id="SSF51735">
    <property type="entry name" value="NAD(P)-binding Rossmann-fold domains"/>
    <property type="match status" value="1"/>
</dbReference>
<proteinExistence type="predicted"/>
<accession>A0A9P7UUQ7</accession>
<dbReference type="RefSeq" id="XP_043011020.1">
    <property type="nucleotide sequence ID" value="XM_043149936.1"/>
</dbReference>
<dbReference type="Gene3D" id="3.40.50.720">
    <property type="entry name" value="NAD(P)-binding Rossmann-like Domain"/>
    <property type="match status" value="1"/>
</dbReference>
<dbReference type="PRINTS" id="PR00081">
    <property type="entry name" value="GDHRDH"/>
</dbReference>
<protein>
    <recommendedName>
        <fullName evidence="3">Short-chain dehydrogenase/reductase SDR</fullName>
    </recommendedName>
</protein>
<name>A0A9P7UUQ7_9AGAR</name>
<reference evidence="1" key="1">
    <citation type="journal article" date="2021" name="Genome Biol. Evol.">
        <title>The assembled and annotated genome of the fairy-ring fungus Marasmius oreades.</title>
        <authorList>
            <person name="Hiltunen M."/>
            <person name="Ament-Velasquez S.L."/>
            <person name="Johannesson H."/>
        </authorList>
    </citation>
    <scope>NUCLEOTIDE SEQUENCE</scope>
    <source>
        <strain evidence="1">03SP1</strain>
    </source>
</reference>
<dbReference type="InterPro" id="IPR036291">
    <property type="entry name" value="NAD(P)-bd_dom_sf"/>
</dbReference>
<dbReference type="Pfam" id="PF00106">
    <property type="entry name" value="adh_short"/>
    <property type="match status" value="1"/>
</dbReference>